<gene>
    <name evidence="6" type="ORF">SAMN05216184_1071</name>
</gene>
<evidence type="ECO:0000313" key="6">
    <source>
        <dbReference type="EMBL" id="SSA43104.1"/>
    </source>
</evidence>
<dbReference type="Gene3D" id="2.60.120.200">
    <property type="match status" value="1"/>
</dbReference>
<dbReference type="GO" id="GO:0030246">
    <property type="term" value="F:carbohydrate binding"/>
    <property type="evidence" value="ECO:0007669"/>
    <property type="project" value="InterPro"/>
</dbReference>
<dbReference type="InterPro" id="IPR006558">
    <property type="entry name" value="LamG-like"/>
</dbReference>
<dbReference type="SMART" id="SM00560">
    <property type="entry name" value="LamGL"/>
    <property type="match status" value="1"/>
</dbReference>
<dbReference type="OrthoDB" id="9758923at2"/>
<evidence type="ECO:0000259" key="5">
    <source>
        <dbReference type="PROSITE" id="PS51175"/>
    </source>
</evidence>
<feature type="non-terminal residue" evidence="6">
    <location>
        <position position="1315"/>
    </location>
</feature>
<reference evidence="6 7" key="1">
    <citation type="submission" date="2016-10" db="EMBL/GenBank/DDBJ databases">
        <authorList>
            <person name="Cai Z."/>
        </authorList>
    </citation>
    <scope>NUCLEOTIDE SEQUENCE [LARGE SCALE GENOMIC DNA]</scope>
    <source>
        <strain evidence="6 7">CGMCC 1.10826</strain>
    </source>
</reference>
<name>A0A2Y9AF68_9MICO</name>
<dbReference type="PROSITE" id="PS51175">
    <property type="entry name" value="CBM6"/>
    <property type="match status" value="1"/>
</dbReference>
<keyword evidence="7" id="KW-1185">Reference proteome</keyword>
<dbReference type="InterPro" id="IPR011081">
    <property type="entry name" value="Big_4"/>
</dbReference>
<evidence type="ECO:0000313" key="7">
    <source>
        <dbReference type="Proteomes" id="UP000250222"/>
    </source>
</evidence>
<keyword evidence="2" id="KW-1015">Disulfide bond</keyword>
<dbReference type="SUPFAM" id="SSF51445">
    <property type="entry name" value="(Trans)glycosidases"/>
    <property type="match status" value="1"/>
</dbReference>
<dbReference type="InterPro" id="IPR008979">
    <property type="entry name" value="Galactose-bd-like_sf"/>
</dbReference>
<evidence type="ECO:0000256" key="3">
    <source>
        <dbReference type="SAM" id="MobiDB-lite"/>
    </source>
</evidence>
<dbReference type="InterPro" id="IPR013320">
    <property type="entry name" value="ConA-like_dom_sf"/>
</dbReference>
<dbReference type="Gene3D" id="2.60.120.260">
    <property type="entry name" value="Galactose-binding domain-like"/>
    <property type="match status" value="3"/>
</dbReference>
<protein>
    <submittedName>
        <fullName evidence="6">Ig-like domain (Group 4)</fullName>
    </submittedName>
</protein>
<dbReference type="InterPro" id="IPR017853">
    <property type="entry name" value="GH"/>
</dbReference>
<dbReference type="CDD" id="cd04081">
    <property type="entry name" value="CBM35_galactosidase-like"/>
    <property type="match status" value="1"/>
</dbReference>
<accession>A0A2Y9AF68</accession>
<dbReference type="Pfam" id="PF13385">
    <property type="entry name" value="Laminin_G_3"/>
    <property type="match status" value="1"/>
</dbReference>
<dbReference type="SUPFAM" id="SSF49899">
    <property type="entry name" value="Concanavalin A-like lectins/glucanases"/>
    <property type="match status" value="1"/>
</dbReference>
<proteinExistence type="predicted"/>
<evidence type="ECO:0000256" key="4">
    <source>
        <dbReference type="SAM" id="SignalP"/>
    </source>
</evidence>
<feature type="signal peptide" evidence="4">
    <location>
        <begin position="1"/>
        <end position="33"/>
    </location>
</feature>
<dbReference type="InterPro" id="IPR005084">
    <property type="entry name" value="CBM6"/>
</dbReference>
<feature type="compositionally biased region" description="Polar residues" evidence="3">
    <location>
        <begin position="1304"/>
        <end position="1315"/>
    </location>
</feature>
<evidence type="ECO:0000256" key="1">
    <source>
        <dbReference type="ARBA" id="ARBA00022729"/>
    </source>
</evidence>
<evidence type="ECO:0000256" key="2">
    <source>
        <dbReference type="ARBA" id="ARBA00023157"/>
    </source>
</evidence>
<keyword evidence="1 4" id="KW-0732">Signal</keyword>
<dbReference type="SUPFAM" id="SSF49785">
    <property type="entry name" value="Galactose-binding domain-like"/>
    <property type="match status" value="2"/>
</dbReference>
<organism evidence="6 7">
    <name type="scientific">Georgenia satyanarayanai</name>
    <dbReference type="NCBI Taxonomy" id="860221"/>
    <lineage>
        <taxon>Bacteria</taxon>
        <taxon>Bacillati</taxon>
        <taxon>Actinomycetota</taxon>
        <taxon>Actinomycetes</taxon>
        <taxon>Micrococcales</taxon>
        <taxon>Bogoriellaceae</taxon>
        <taxon>Georgenia</taxon>
    </lineage>
</organism>
<dbReference type="Proteomes" id="UP000250222">
    <property type="component" value="Unassembled WGS sequence"/>
</dbReference>
<feature type="chain" id="PRO_5030061856" evidence="4">
    <location>
        <begin position="34"/>
        <end position="1315"/>
    </location>
</feature>
<dbReference type="Pfam" id="PF07532">
    <property type="entry name" value="Big_4"/>
    <property type="match status" value="1"/>
</dbReference>
<feature type="domain" description="CBM6" evidence="5">
    <location>
        <begin position="768"/>
        <end position="915"/>
    </location>
</feature>
<dbReference type="EMBL" id="UETB01000007">
    <property type="protein sequence ID" value="SSA43104.1"/>
    <property type="molecule type" value="Genomic_DNA"/>
</dbReference>
<feature type="region of interest" description="Disordered" evidence="3">
    <location>
        <begin position="1287"/>
        <end position="1315"/>
    </location>
</feature>
<sequence>MRTTSRGHNALAVTTTAALAAGMLGGTALPAGAAVPEPHLHYTMDEIAGNVVADVSGNGVDGTIEGSTSVVETGDGGFALDLPGGSDGGYVALPREAVEGSEDLTVSTRLRWAGSGGSWQWIYALGTDNQRYLFSTPSNADGDLRTAVTTAGGGGEDVTTGPAALPADEWVTLTVTLDAAADELTTYLNGVEVAATSTSIGAGDLLTSGASGAGYIGRSFYPDPRLRGAVDDFRIYHSALSADQVSELVGDEAASMTGLASDTVELRTAVGNAPELPATVRASFTDGYDRDVPVQWDDVDPASYAGSGTFEVAGEAAGLPVTALVTVFRGELRIDLATDTGPVHGGAAGLLYGLYADGMPSDNLIEGMNVRTVATKGQDGAQHPGSDALEVVQQLADTTGGDVYVRTTDWYRGFPYQWPGDTPEEKLSGYWEVLADQLDMIGQLEPQYLEHIVVEPFNEPEGNMFGTGEWSYDRTSWLDDPTDYFAAWDHAYAMIREELPGTRISGPNTSILYDQVYGWLEHAVEAGTVPDIITWHELSHPQNIRDSVATYREWEREIFAGTEYEGTELPININEYAFNYHTSVPGQMIQWISAIEESKVDAMIAFWNLNGNLSDSAVEANRGNGQWWLYNAYAALSGHTVEVTPPSPGENYTLQGVAALDEEHAVLRSVFGGADGAAPVDVVNIPSELFGDEVRAWVREIPWTGQLGDSSQPRHVAETVLPVVDGGITLEFGGDVLPALEAGSAYELVVMPAGAGTSTTATPDLWQGSYEAEDAAHSGSGYSVNGPEGAPADVGKFYTSGGYNVGGLRTGSDVELDFEVTVPQDGTYDLSVFANSLNTYDLIEEQGPTNVFLTVDGEQEQEIFLPLAYKWVVWDHAETTVELTEGTHTITLAAQSLDGSRSTAGDVLIDRLTLALPNPDAASSVYEAELADLDGGTTVLEAPEGVEADGVSGAGAVALDDGETATFWVYSAQEGESTLTADLLTDGAGTLTVNERDVLDLTEAQTSAVYLSGGVNKVTVTGGAGGVLLDRLVVAPGEDVLPVSEYQAEDATLAGEARVAEYLLAEGGHAVTDVGGEPGNENTLTFSVEAQEDGPHAVTFRYSNPEQVPATHYNPNPMGRHADLSVNGAAPERVMFPPTFHENNFWERTVVLDLTAGANSIVISAEELPNFDGETYAEDNWPGLPLRAENAPIVDRISIAPLSAPHPVQPDPVEVTPLAVTFTDVDGTEGDTFTVPGVEGVEYLVDGEVVEAGTHPGSGTVTVTARALEGFVLAEGAVAEWSFTFSTAGGQQPQPDRRGAEFHLSNSWAGSTDVH</sequence>
<dbReference type="Gene3D" id="3.20.20.80">
    <property type="entry name" value="Glycosidases"/>
    <property type="match status" value="1"/>
</dbReference>